<accession>A0A5M9MFE6</accession>
<dbReference type="SUPFAM" id="SSF53383">
    <property type="entry name" value="PLP-dependent transferases"/>
    <property type="match status" value="1"/>
</dbReference>
<dbReference type="Pfam" id="PF01053">
    <property type="entry name" value="Cys_Met_Meta_PP"/>
    <property type="match status" value="1"/>
</dbReference>
<dbReference type="RefSeq" id="XP_033421059.1">
    <property type="nucleotide sequence ID" value="XM_033576395.1"/>
</dbReference>
<reference evidence="4 5" key="1">
    <citation type="submission" date="2019-08" db="EMBL/GenBank/DDBJ databases">
        <title>The genome sequence of a newly discovered highly antifungal drug resistant Aspergillus species, Aspergillus tanneri NIH 1004.</title>
        <authorList>
            <person name="Mounaud S."/>
            <person name="Singh I."/>
            <person name="Joardar V."/>
            <person name="Pakala S."/>
            <person name="Pakala S."/>
            <person name="Venepally P."/>
            <person name="Chung J.K."/>
            <person name="Losada L."/>
            <person name="Nierman W.C."/>
        </authorList>
    </citation>
    <scope>NUCLEOTIDE SEQUENCE [LARGE SCALE GENOMIC DNA]</scope>
    <source>
        <strain evidence="4 5">NIH1004</strain>
    </source>
</reference>
<dbReference type="PANTHER" id="PTHR42699:SF1">
    <property type="entry name" value="CYSTATHIONINE GAMMA-SYNTHASE-RELATED"/>
    <property type="match status" value="1"/>
</dbReference>
<gene>
    <name evidence="4" type="ORF">ATNIH1004_011833</name>
</gene>
<dbReference type="OrthoDB" id="10047078at2759"/>
<evidence type="ECO:0000256" key="1">
    <source>
        <dbReference type="ARBA" id="ARBA00001933"/>
    </source>
</evidence>
<evidence type="ECO:0000256" key="3">
    <source>
        <dbReference type="RuleBase" id="RU362118"/>
    </source>
</evidence>
<keyword evidence="2 3" id="KW-0663">Pyridoxal phosphate</keyword>
<dbReference type="AlphaFoldDB" id="A0A5M9MFE6"/>
<evidence type="ECO:0008006" key="6">
    <source>
        <dbReference type="Google" id="ProtNLM"/>
    </source>
</evidence>
<proteinExistence type="inferred from homology"/>
<dbReference type="InterPro" id="IPR000277">
    <property type="entry name" value="Cys/Met-Metab_PyrdxlP-dep_enz"/>
</dbReference>
<dbReference type="Proteomes" id="UP000324241">
    <property type="component" value="Unassembled WGS sequence"/>
</dbReference>
<dbReference type="InterPro" id="IPR015424">
    <property type="entry name" value="PyrdxlP-dep_Trfase"/>
</dbReference>
<dbReference type="PANTHER" id="PTHR42699">
    <property type="match status" value="1"/>
</dbReference>
<protein>
    <recommendedName>
        <fullName evidence="6">Cystathionine gamma-synthase</fullName>
    </recommendedName>
</protein>
<evidence type="ECO:0000256" key="2">
    <source>
        <dbReference type="ARBA" id="ARBA00022898"/>
    </source>
</evidence>
<sequence length="184" mass="20601">MLRTSNLKRVRKLANQYDFTFVVDDTIGSFANVDVIDVADIVVTSLSKYFNGFADVLAGSIFLNSNFPHYPELKNAFNAEYTNNLYLADAMRLELNSRGYLERFTQQNDTASAVDFLCPYTSDAKSTLATVYYPKLVLQQEKTWASSHGLSETLVRISVGMVEKHSMLECVKKALQAADATRNA</sequence>
<dbReference type="EMBL" id="QUQM01000009">
    <property type="protein sequence ID" value="KAA8641697.1"/>
    <property type="molecule type" value="Genomic_DNA"/>
</dbReference>
<evidence type="ECO:0000313" key="4">
    <source>
        <dbReference type="EMBL" id="KAA8641697.1"/>
    </source>
</evidence>
<organism evidence="4 5">
    <name type="scientific">Aspergillus tanneri</name>
    <dbReference type="NCBI Taxonomy" id="1220188"/>
    <lineage>
        <taxon>Eukaryota</taxon>
        <taxon>Fungi</taxon>
        <taxon>Dikarya</taxon>
        <taxon>Ascomycota</taxon>
        <taxon>Pezizomycotina</taxon>
        <taxon>Eurotiomycetes</taxon>
        <taxon>Eurotiomycetidae</taxon>
        <taxon>Eurotiales</taxon>
        <taxon>Aspergillaceae</taxon>
        <taxon>Aspergillus</taxon>
        <taxon>Aspergillus subgen. Circumdati</taxon>
    </lineage>
</organism>
<dbReference type="Gene3D" id="3.40.640.10">
    <property type="entry name" value="Type I PLP-dependent aspartate aminotransferase-like (Major domain)"/>
    <property type="match status" value="1"/>
</dbReference>
<dbReference type="GO" id="GO:0019346">
    <property type="term" value="P:transsulfuration"/>
    <property type="evidence" value="ECO:0007669"/>
    <property type="project" value="InterPro"/>
</dbReference>
<name>A0A5M9MFE6_9EURO</name>
<dbReference type="GeneID" id="54334534"/>
<dbReference type="InterPro" id="IPR051750">
    <property type="entry name" value="Trans-sulfuration_enzymes"/>
</dbReference>
<comment type="similarity">
    <text evidence="3">Belongs to the trans-sulfuration enzymes family.</text>
</comment>
<dbReference type="GO" id="GO:0003962">
    <property type="term" value="F:cystathionine gamma-synthase activity"/>
    <property type="evidence" value="ECO:0007669"/>
    <property type="project" value="TreeGrafter"/>
</dbReference>
<dbReference type="GO" id="GO:0030170">
    <property type="term" value="F:pyridoxal phosphate binding"/>
    <property type="evidence" value="ECO:0007669"/>
    <property type="project" value="InterPro"/>
</dbReference>
<evidence type="ECO:0000313" key="5">
    <source>
        <dbReference type="Proteomes" id="UP000324241"/>
    </source>
</evidence>
<comment type="caution">
    <text evidence="4">The sequence shown here is derived from an EMBL/GenBank/DDBJ whole genome shotgun (WGS) entry which is preliminary data.</text>
</comment>
<dbReference type="VEuPathDB" id="FungiDB:EYZ11_011789"/>
<comment type="cofactor">
    <cofactor evidence="1 3">
        <name>pyridoxal 5'-phosphate</name>
        <dbReference type="ChEBI" id="CHEBI:597326"/>
    </cofactor>
</comment>
<dbReference type="InterPro" id="IPR015421">
    <property type="entry name" value="PyrdxlP-dep_Trfase_major"/>
</dbReference>